<name>A0ABX8C0E1_9ACTN</name>
<keyword evidence="3" id="KW-1185">Reference proteome</keyword>
<accession>A0ABX8C0E1</accession>
<evidence type="ECO:0000313" key="3">
    <source>
        <dbReference type="Proteomes" id="UP000678016"/>
    </source>
</evidence>
<dbReference type="RefSeq" id="WP_212639999.1">
    <property type="nucleotide sequence ID" value="NZ_CP074132.1"/>
</dbReference>
<dbReference type="Gene3D" id="3.40.630.30">
    <property type="match status" value="1"/>
</dbReference>
<proteinExistence type="predicted"/>
<dbReference type="EMBL" id="CP074132">
    <property type="protein sequence ID" value="QUX26909.1"/>
    <property type="molecule type" value="Genomic_DNA"/>
</dbReference>
<evidence type="ECO:0000259" key="1">
    <source>
        <dbReference type="Pfam" id="PF00583"/>
    </source>
</evidence>
<gene>
    <name evidence="2" type="ORF">KGD83_16220</name>
</gene>
<dbReference type="Pfam" id="PF00583">
    <property type="entry name" value="Acetyltransf_1"/>
    <property type="match status" value="1"/>
</dbReference>
<sequence length="433" mass="48809">MTERTTFLDPDPRDWRSRKIHVRPFRWYATVELDRDGYVDAENARGHGADLPAAYKEAVDRALSVSMDRIWYDGYPGGFSWGDGSRWVTLFVPFSHVEAAVEALRAAELDHDYSKLRTLADRLALPIDDWLAPGERELVRGVDFTPPPGTFLRFLRGKAKKCGVRLNGRATAGSVWVRPTPPPYAKQRREKFPEQYPGWVDRWTVHVEPEDAPFRPWVGGRQQNLSAGATPVAFRAVETPSGGKCPCGMGLQEPGDNGKRHATHHAAWTFGIRAPKNLMWLGSLAVVTTQSPIAWRKLVYQVARMPQRENHYDLNSWSHLGEVEVTPDNVRAYLLKANGYVIGYLAAHDTTQHRRWDLIDRSGHGEQDDTLRPRIDLVWVANVYRRQGVGATLVQALADDFGCKVTDVSWSTPISDAGLRLARRISPEGIWVS</sequence>
<dbReference type="SUPFAM" id="SSF55729">
    <property type="entry name" value="Acyl-CoA N-acyltransferases (Nat)"/>
    <property type="match status" value="1"/>
</dbReference>
<feature type="domain" description="N-acetyltransferase" evidence="1">
    <location>
        <begin position="309"/>
        <end position="400"/>
    </location>
</feature>
<evidence type="ECO:0000313" key="2">
    <source>
        <dbReference type="EMBL" id="QUX26909.1"/>
    </source>
</evidence>
<reference evidence="3" key="1">
    <citation type="submission" date="2021-05" db="EMBL/GenBank/DDBJ databases">
        <title>Direct Submission.</title>
        <authorList>
            <person name="Li K."/>
            <person name="Gao J."/>
        </authorList>
    </citation>
    <scope>NUCLEOTIDE SEQUENCE [LARGE SCALE GENOMIC DNA]</scope>
    <source>
        <strain evidence="3">HDS12</strain>
    </source>
</reference>
<dbReference type="InterPro" id="IPR016181">
    <property type="entry name" value="Acyl_CoA_acyltransferase"/>
</dbReference>
<dbReference type="Proteomes" id="UP000678016">
    <property type="component" value="Chromosome"/>
</dbReference>
<organism evidence="2 3">
    <name type="scientific">Nocardiopsis akebiae</name>
    <dbReference type="NCBI Taxonomy" id="2831968"/>
    <lineage>
        <taxon>Bacteria</taxon>
        <taxon>Bacillati</taxon>
        <taxon>Actinomycetota</taxon>
        <taxon>Actinomycetes</taxon>
        <taxon>Streptosporangiales</taxon>
        <taxon>Nocardiopsidaceae</taxon>
        <taxon>Nocardiopsis</taxon>
    </lineage>
</organism>
<dbReference type="InterPro" id="IPR000182">
    <property type="entry name" value="GNAT_dom"/>
</dbReference>
<protein>
    <recommendedName>
        <fullName evidence="1">N-acetyltransferase domain-containing protein</fullName>
    </recommendedName>
</protein>